<keyword evidence="2" id="KW-0732">Signal</keyword>
<organism evidence="3 4">
    <name type="scientific">Pseudidiomarina taiwanensis</name>
    <dbReference type="NCBI Taxonomy" id="337250"/>
    <lineage>
        <taxon>Bacteria</taxon>
        <taxon>Pseudomonadati</taxon>
        <taxon>Pseudomonadota</taxon>
        <taxon>Gammaproteobacteria</taxon>
        <taxon>Alteromonadales</taxon>
        <taxon>Idiomarinaceae</taxon>
        <taxon>Pseudidiomarina</taxon>
    </lineage>
</organism>
<dbReference type="EMBL" id="PIQG01000004">
    <property type="protein sequence ID" value="RUO76422.1"/>
    <property type="molecule type" value="Genomic_DNA"/>
</dbReference>
<feature type="chain" id="PRO_5019184391" evidence="2">
    <location>
        <begin position="20"/>
        <end position="148"/>
    </location>
</feature>
<comment type="caution">
    <text evidence="3">The sequence shown here is derived from an EMBL/GenBank/DDBJ whole genome shotgun (WGS) entry which is preliminary data.</text>
</comment>
<evidence type="ECO:0000313" key="4">
    <source>
        <dbReference type="Proteomes" id="UP000288279"/>
    </source>
</evidence>
<feature type="transmembrane region" description="Helical" evidence="1">
    <location>
        <begin position="117"/>
        <end position="139"/>
    </location>
</feature>
<name>A0A432ZGH6_9GAMM</name>
<keyword evidence="1" id="KW-0472">Membrane</keyword>
<accession>A0A432ZGH6</accession>
<proteinExistence type="predicted"/>
<reference evidence="3 4" key="1">
    <citation type="journal article" date="2011" name="Front. Microbiol.">
        <title>Genomic signatures of strain selection and enhancement in Bacillus atrophaeus var. globigii, a historical biowarfare simulant.</title>
        <authorList>
            <person name="Gibbons H.S."/>
            <person name="Broomall S.M."/>
            <person name="McNew L.A."/>
            <person name="Daligault H."/>
            <person name="Chapman C."/>
            <person name="Bruce D."/>
            <person name="Karavis M."/>
            <person name="Krepps M."/>
            <person name="McGregor P.A."/>
            <person name="Hong C."/>
            <person name="Park K.H."/>
            <person name="Akmal A."/>
            <person name="Feldman A."/>
            <person name="Lin J.S."/>
            <person name="Chang W.E."/>
            <person name="Higgs B.W."/>
            <person name="Demirev P."/>
            <person name="Lindquist J."/>
            <person name="Liem A."/>
            <person name="Fochler E."/>
            <person name="Read T.D."/>
            <person name="Tapia R."/>
            <person name="Johnson S."/>
            <person name="Bishop-Lilly K.A."/>
            <person name="Detter C."/>
            <person name="Han C."/>
            <person name="Sozhamannan S."/>
            <person name="Rosenzweig C.N."/>
            <person name="Skowronski E.W."/>
        </authorList>
    </citation>
    <scope>NUCLEOTIDE SEQUENCE [LARGE SCALE GENOMIC DNA]</scope>
    <source>
        <strain evidence="3 4">PIT1</strain>
    </source>
</reference>
<feature type="signal peptide" evidence="2">
    <location>
        <begin position="1"/>
        <end position="19"/>
    </location>
</feature>
<keyword evidence="1" id="KW-1133">Transmembrane helix</keyword>
<feature type="transmembrane region" description="Helical" evidence="1">
    <location>
        <begin position="58"/>
        <end position="77"/>
    </location>
</feature>
<evidence type="ECO:0000256" key="1">
    <source>
        <dbReference type="SAM" id="Phobius"/>
    </source>
</evidence>
<dbReference type="RefSeq" id="WP_126828132.1">
    <property type="nucleotide sequence ID" value="NZ_PIQG01000004.1"/>
</dbReference>
<dbReference type="AlphaFoldDB" id="A0A432ZGH6"/>
<sequence>MLRIAFAFIVAVLVASAAAAVIQTQFNLAALADLAVPIDGATRWAATQHDLLHFTPTMAMMMAATLAVALPIAYALYRRRLQRAWFALAGLVGLMAAFQLIDYLAPMPTLLAVNRELLGWALMCLCGGLAGQLFVTLGLPAAQEQNPC</sequence>
<gene>
    <name evidence="3" type="ORF">CWI83_08665</name>
</gene>
<feature type="transmembrane region" description="Helical" evidence="1">
    <location>
        <begin position="84"/>
        <end position="105"/>
    </location>
</feature>
<evidence type="ECO:0000313" key="3">
    <source>
        <dbReference type="EMBL" id="RUO76422.1"/>
    </source>
</evidence>
<evidence type="ECO:0000256" key="2">
    <source>
        <dbReference type="SAM" id="SignalP"/>
    </source>
</evidence>
<keyword evidence="1" id="KW-0812">Transmembrane</keyword>
<dbReference type="Proteomes" id="UP000288279">
    <property type="component" value="Unassembled WGS sequence"/>
</dbReference>
<keyword evidence="4" id="KW-1185">Reference proteome</keyword>
<dbReference type="OrthoDB" id="7907428at2"/>
<protein>
    <submittedName>
        <fullName evidence="3">Uncharacterized protein</fullName>
    </submittedName>
</protein>